<dbReference type="Pfam" id="PF11146">
    <property type="entry name" value="DUF2905"/>
    <property type="match status" value="1"/>
</dbReference>
<organism evidence="2 3">
    <name type="scientific">Derxia gummosa DSM 723</name>
    <dbReference type="NCBI Taxonomy" id="1121388"/>
    <lineage>
        <taxon>Bacteria</taxon>
        <taxon>Pseudomonadati</taxon>
        <taxon>Pseudomonadota</taxon>
        <taxon>Betaproteobacteria</taxon>
        <taxon>Burkholderiales</taxon>
        <taxon>Alcaligenaceae</taxon>
        <taxon>Derxia</taxon>
    </lineage>
</organism>
<dbReference type="Proteomes" id="UP000675920">
    <property type="component" value="Unplaced"/>
</dbReference>
<proteinExistence type="predicted"/>
<feature type="transmembrane region" description="Helical" evidence="1">
    <location>
        <begin position="44"/>
        <end position="64"/>
    </location>
</feature>
<sequence>MIRWFLAIFVALVLIGAVNPWLHRLGFGRLPGDIRFTLFGREVFLPVTTTLLLSAVASLVAKFFHI</sequence>
<dbReference type="PANTHER" id="PTHR36443">
    <property type="entry name" value="BSR5223 PROTEIN"/>
    <property type="match status" value="1"/>
</dbReference>
<protein>
    <submittedName>
        <fullName evidence="3">DUF2905 domain-containing protein</fullName>
    </submittedName>
</protein>
<evidence type="ECO:0000256" key="1">
    <source>
        <dbReference type="SAM" id="Phobius"/>
    </source>
</evidence>
<dbReference type="RefSeq" id="WP_028312201.1">
    <property type="nucleotide sequence ID" value="NZ_AXWS01000015.1"/>
</dbReference>
<evidence type="ECO:0000313" key="2">
    <source>
        <dbReference type="Proteomes" id="UP000675920"/>
    </source>
</evidence>
<dbReference type="InterPro" id="IPR021320">
    <property type="entry name" value="DUF2905"/>
</dbReference>
<dbReference type="AlphaFoldDB" id="A0A8B6X588"/>
<keyword evidence="2" id="KW-1185">Reference proteome</keyword>
<keyword evidence="1" id="KW-0472">Membrane</keyword>
<keyword evidence="1" id="KW-1133">Transmembrane helix</keyword>
<name>A0A8B6X588_9BURK</name>
<evidence type="ECO:0000313" key="3">
    <source>
        <dbReference type="RefSeq" id="WP_028312201.1"/>
    </source>
</evidence>
<dbReference type="OrthoDB" id="9811610at2"/>
<dbReference type="PANTHER" id="PTHR36443:SF1">
    <property type="entry name" value="BSR5223 PROTEIN"/>
    <property type="match status" value="1"/>
</dbReference>
<reference evidence="3" key="1">
    <citation type="submission" date="2025-08" db="UniProtKB">
        <authorList>
            <consortium name="RefSeq"/>
        </authorList>
    </citation>
    <scope>IDENTIFICATION</scope>
</reference>
<keyword evidence="1" id="KW-0812">Transmembrane</keyword>
<accession>A0A8B6X588</accession>